<dbReference type="Proteomes" id="UP000321606">
    <property type="component" value="Chromosome"/>
</dbReference>
<dbReference type="EMBL" id="AP019822">
    <property type="protein sequence ID" value="BBM36066.1"/>
    <property type="molecule type" value="Genomic_DNA"/>
</dbReference>
<accession>A0A510JAF4</accession>
<dbReference type="GO" id="GO:0010181">
    <property type="term" value="F:FMN binding"/>
    <property type="evidence" value="ECO:0007669"/>
    <property type="project" value="InterPro"/>
</dbReference>
<dbReference type="InterPro" id="IPR004465">
    <property type="entry name" value="RNR_NrdI"/>
</dbReference>
<proteinExistence type="predicted"/>
<dbReference type="STRING" id="714315.GCA_000516535_00989"/>
<dbReference type="Pfam" id="PF07972">
    <property type="entry name" value="Flavodoxin_NdrI"/>
    <property type="match status" value="1"/>
</dbReference>
<protein>
    <submittedName>
        <fullName evidence="1">NrdI protein</fullName>
    </submittedName>
</protein>
<dbReference type="AlphaFoldDB" id="A0A510JAF4"/>
<dbReference type="InterPro" id="IPR029039">
    <property type="entry name" value="Flavoprotein-like_sf"/>
</dbReference>
<dbReference type="Gene3D" id="3.40.50.360">
    <property type="match status" value="1"/>
</dbReference>
<sequence>MFIYYDSKTGNVQRFVDKIKKERPEWNYVKISEDIDIENEGHLLTFTTKFGEVPEKTEKFMTRNNNKDYIKSVSSSGNMNWGTLFALAADKISEKYNIPVLMKFELSGTHPQVEYLINYIEKND</sequence>
<dbReference type="SUPFAM" id="SSF52218">
    <property type="entry name" value="Flavoproteins"/>
    <property type="match status" value="1"/>
</dbReference>
<gene>
    <name evidence="1" type="ORF">JCM16774_0998</name>
</gene>
<dbReference type="PIRSF" id="PIRSF005087">
    <property type="entry name" value="NrdI"/>
    <property type="match status" value="1"/>
</dbReference>
<dbReference type="PANTHER" id="PTHR37297:SF1">
    <property type="entry name" value="PROTEIN NRDI"/>
    <property type="match status" value="1"/>
</dbReference>
<reference evidence="1 2" key="1">
    <citation type="submission" date="2019-07" db="EMBL/GenBank/DDBJ databases">
        <title>Complete Genome Sequence of Leptotrichia goodfellowii Strain JCM 16774.</title>
        <authorList>
            <person name="Watanabe S."/>
            <person name="Cui L."/>
        </authorList>
    </citation>
    <scope>NUCLEOTIDE SEQUENCE [LARGE SCALE GENOMIC DNA]</scope>
    <source>
        <strain evidence="1 2">JCM16774</strain>
    </source>
</reference>
<dbReference type="KEGG" id="lgo:JCM16774_0998"/>
<dbReference type="RefSeq" id="WP_026737471.1">
    <property type="nucleotide sequence ID" value="NZ_AP019822.1"/>
</dbReference>
<evidence type="ECO:0000313" key="1">
    <source>
        <dbReference type="EMBL" id="BBM36066.1"/>
    </source>
</evidence>
<evidence type="ECO:0000313" key="2">
    <source>
        <dbReference type="Proteomes" id="UP000321606"/>
    </source>
</evidence>
<organism evidence="1 2">
    <name type="scientific">Pseudoleptotrichia goodfellowii</name>
    <dbReference type="NCBI Taxonomy" id="157692"/>
    <lineage>
        <taxon>Bacteria</taxon>
        <taxon>Fusobacteriati</taxon>
        <taxon>Fusobacteriota</taxon>
        <taxon>Fusobacteriia</taxon>
        <taxon>Fusobacteriales</taxon>
        <taxon>Leptotrichiaceae</taxon>
        <taxon>Pseudoleptotrichia</taxon>
    </lineage>
</organism>
<dbReference type="PANTHER" id="PTHR37297">
    <property type="entry name" value="PROTEIN NRDI"/>
    <property type="match status" value="1"/>
</dbReference>
<dbReference type="OrthoDB" id="350535at2"/>
<name>A0A510JAF4_9FUSO</name>
<dbReference type="NCBIfam" id="TIGR00333">
    <property type="entry name" value="nrdI"/>
    <property type="match status" value="1"/>
</dbReference>